<proteinExistence type="predicted"/>
<name>A0A2N0NST0_9GLOM</name>
<organism evidence="1 2">
    <name type="scientific">Rhizophagus irregularis</name>
    <dbReference type="NCBI Taxonomy" id="588596"/>
    <lineage>
        <taxon>Eukaryota</taxon>
        <taxon>Fungi</taxon>
        <taxon>Fungi incertae sedis</taxon>
        <taxon>Mucoromycota</taxon>
        <taxon>Glomeromycotina</taxon>
        <taxon>Glomeromycetes</taxon>
        <taxon>Glomerales</taxon>
        <taxon>Glomeraceae</taxon>
        <taxon>Rhizophagus</taxon>
    </lineage>
</organism>
<dbReference type="Proteomes" id="UP000232722">
    <property type="component" value="Unassembled WGS sequence"/>
</dbReference>
<reference evidence="1 2" key="2">
    <citation type="submission" date="2017-09" db="EMBL/GenBank/DDBJ databases">
        <title>Extensive intraspecific genome diversity in a model arbuscular mycorrhizal fungus.</title>
        <authorList>
            <person name="Chen E.C."/>
            <person name="Morin E."/>
            <person name="Beaudet D."/>
            <person name="Noel J."/>
            <person name="Ndikumana S."/>
            <person name="Charron P."/>
            <person name="St-Onge C."/>
            <person name="Giorgi J."/>
            <person name="Grigoriev I.V."/>
            <person name="Roux C."/>
            <person name="Martin F.M."/>
            <person name="Corradi N."/>
        </authorList>
    </citation>
    <scope>NUCLEOTIDE SEQUENCE [LARGE SCALE GENOMIC DNA]</scope>
    <source>
        <strain evidence="1 2">A5</strain>
    </source>
</reference>
<protein>
    <submittedName>
        <fullName evidence="1">Uncharacterized protein</fullName>
    </submittedName>
</protein>
<evidence type="ECO:0000313" key="2">
    <source>
        <dbReference type="Proteomes" id="UP000232722"/>
    </source>
</evidence>
<evidence type="ECO:0000313" key="1">
    <source>
        <dbReference type="EMBL" id="PKB97633.1"/>
    </source>
</evidence>
<comment type="caution">
    <text evidence="1">The sequence shown here is derived from an EMBL/GenBank/DDBJ whole genome shotgun (WGS) entry which is preliminary data.</text>
</comment>
<reference evidence="1 2" key="1">
    <citation type="submission" date="2016-04" db="EMBL/GenBank/DDBJ databases">
        <title>Genome analyses suggest a sexual origin of heterokaryosis in a supposedly ancient asexual fungus.</title>
        <authorList>
            <person name="Ropars J."/>
            <person name="Sedzielewska K."/>
            <person name="Noel J."/>
            <person name="Charron P."/>
            <person name="Farinelli L."/>
            <person name="Marton T."/>
            <person name="Kruger M."/>
            <person name="Pelin A."/>
            <person name="Brachmann A."/>
            <person name="Corradi N."/>
        </authorList>
    </citation>
    <scope>NUCLEOTIDE SEQUENCE [LARGE SCALE GENOMIC DNA]</scope>
    <source>
        <strain evidence="1 2">A5</strain>
    </source>
</reference>
<dbReference type="EMBL" id="LLXJ01003068">
    <property type="protein sequence ID" value="PKB97633.1"/>
    <property type="molecule type" value="Genomic_DNA"/>
</dbReference>
<dbReference type="AlphaFoldDB" id="A0A2N0NST0"/>
<accession>A0A2N0NST0</accession>
<sequence>MNKRGFFQDVQDLATIIKPIKESIILLENQEANLADCFFSLAQLGRSSYSKITFYNFIDIYLHDFCSSNWNRPEQFMRLSTTTAAL</sequence>
<gene>
    <name evidence="1" type="ORF">RhiirA5_432758</name>
</gene>